<keyword evidence="5" id="KW-0560">Oxidoreductase</keyword>
<dbReference type="SMART" id="SM00702">
    <property type="entry name" value="P4Hc"/>
    <property type="match status" value="1"/>
</dbReference>
<dbReference type="PROSITE" id="PS51471">
    <property type="entry name" value="FE2OG_OXY"/>
    <property type="match status" value="1"/>
</dbReference>
<feature type="domain" description="Fe2OG dioxygenase" evidence="8">
    <location>
        <begin position="87"/>
        <end position="212"/>
    </location>
</feature>
<dbReference type="GO" id="GO:0031543">
    <property type="term" value="F:peptidyl-proline dioxygenase activity"/>
    <property type="evidence" value="ECO:0007669"/>
    <property type="project" value="TreeGrafter"/>
</dbReference>
<dbReference type="GO" id="GO:0008198">
    <property type="term" value="F:ferrous iron binding"/>
    <property type="evidence" value="ECO:0007669"/>
    <property type="project" value="TreeGrafter"/>
</dbReference>
<reference evidence="9 10" key="1">
    <citation type="submission" date="2016-02" db="EMBL/GenBank/DDBJ databases">
        <title>Genome analysis of coral dinoflagellate symbionts highlights evolutionary adaptations to a symbiotic lifestyle.</title>
        <authorList>
            <person name="Aranda M."/>
            <person name="Li Y."/>
            <person name="Liew Y.J."/>
            <person name="Baumgarten S."/>
            <person name="Simakov O."/>
            <person name="Wilson M."/>
            <person name="Piel J."/>
            <person name="Ashoor H."/>
            <person name="Bougouffa S."/>
            <person name="Bajic V.B."/>
            <person name="Ryu T."/>
            <person name="Ravasi T."/>
            <person name="Bayer T."/>
            <person name="Micklem G."/>
            <person name="Kim H."/>
            <person name="Bhak J."/>
            <person name="Lajeunesse T.C."/>
            <person name="Voolstra C.R."/>
        </authorList>
    </citation>
    <scope>NUCLEOTIDE SEQUENCE [LARGE SCALE GENOMIC DNA]</scope>
    <source>
        <strain evidence="9 10">CCMP2467</strain>
    </source>
</reference>
<feature type="compositionally biased region" description="Basic residues" evidence="7">
    <location>
        <begin position="1"/>
        <end position="10"/>
    </location>
</feature>
<evidence type="ECO:0000259" key="8">
    <source>
        <dbReference type="PROSITE" id="PS51471"/>
    </source>
</evidence>
<evidence type="ECO:0000256" key="2">
    <source>
        <dbReference type="ARBA" id="ARBA00022723"/>
    </source>
</evidence>
<comment type="cofactor">
    <cofactor evidence="1">
        <name>L-ascorbate</name>
        <dbReference type="ChEBI" id="CHEBI:38290"/>
    </cofactor>
</comment>
<dbReference type="InterPro" id="IPR051559">
    <property type="entry name" value="HIF_prolyl_hydroxylases"/>
</dbReference>
<gene>
    <name evidence="9" type="primary">Egln1</name>
    <name evidence="9" type="ORF">AK812_SmicGene27318</name>
</gene>
<name>A0A1Q9D7A5_SYMMI</name>
<dbReference type="AlphaFoldDB" id="A0A1Q9D7A5"/>
<dbReference type="GO" id="GO:0071456">
    <property type="term" value="P:cellular response to hypoxia"/>
    <property type="evidence" value="ECO:0007669"/>
    <property type="project" value="TreeGrafter"/>
</dbReference>
<evidence type="ECO:0000256" key="1">
    <source>
        <dbReference type="ARBA" id="ARBA00001961"/>
    </source>
</evidence>
<keyword evidence="10" id="KW-1185">Reference proteome</keyword>
<dbReference type="Proteomes" id="UP000186817">
    <property type="component" value="Unassembled WGS sequence"/>
</dbReference>
<protein>
    <submittedName>
        <fullName evidence="9">Egl nine-like 1</fullName>
    </submittedName>
</protein>
<dbReference type="Gene3D" id="2.60.120.620">
    <property type="entry name" value="q2cbj1_9rhob like domain"/>
    <property type="match status" value="1"/>
</dbReference>
<evidence type="ECO:0000256" key="7">
    <source>
        <dbReference type="SAM" id="MobiDB-lite"/>
    </source>
</evidence>
<dbReference type="GO" id="GO:0031418">
    <property type="term" value="F:L-ascorbic acid binding"/>
    <property type="evidence" value="ECO:0007669"/>
    <property type="project" value="UniProtKB-KW"/>
</dbReference>
<comment type="caution">
    <text evidence="9">The sequence shown here is derived from an EMBL/GenBank/DDBJ whole genome shotgun (WGS) entry which is preliminary data.</text>
</comment>
<dbReference type="InterPro" id="IPR044862">
    <property type="entry name" value="Pro_4_hyd_alph_FE2OG_OXY"/>
</dbReference>
<proteinExistence type="predicted"/>
<evidence type="ECO:0000256" key="5">
    <source>
        <dbReference type="ARBA" id="ARBA00023002"/>
    </source>
</evidence>
<evidence type="ECO:0000256" key="3">
    <source>
        <dbReference type="ARBA" id="ARBA00022896"/>
    </source>
</evidence>
<evidence type="ECO:0000313" key="10">
    <source>
        <dbReference type="Proteomes" id="UP000186817"/>
    </source>
</evidence>
<dbReference type="InterPro" id="IPR006620">
    <property type="entry name" value="Pro_4_hyd_alph"/>
</dbReference>
<accession>A0A1Q9D7A5</accession>
<keyword evidence="4" id="KW-0223">Dioxygenase</keyword>
<evidence type="ECO:0000256" key="6">
    <source>
        <dbReference type="ARBA" id="ARBA00023004"/>
    </source>
</evidence>
<dbReference type="PANTHER" id="PTHR12907:SF26">
    <property type="entry name" value="HIF PROLYL HYDROXYLASE, ISOFORM C"/>
    <property type="match status" value="1"/>
</dbReference>
<dbReference type="Pfam" id="PF13640">
    <property type="entry name" value="2OG-FeII_Oxy_3"/>
    <property type="match status" value="1"/>
</dbReference>
<keyword evidence="2" id="KW-0479">Metal-binding</keyword>
<evidence type="ECO:0000256" key="4">
    <source>
        <dbReference type="ARBA" id="ARBA00022964"/>
    </source>
</evidence>
<sequence length="240" mass="26375">MAVPVSRRRFNQPVQKRQPTLPATRRVAIKKVNTHDPAAGGRDDLAPKEGQVSAAIPALGPVLEHIDTLVGDILSPQFPERMQCLRTRSHAMFTCYPATDAKLADADGKLWLGPVADGSSGKGSRGYLRHLDNVRAQGHCGRILTTILYLNEDWGSALGGSIRLFEVQPPLDIRAEVLPKANRLLCFWSDEIPHEVLPPRRDRFACTFWYLDREEDPSSVAFAKAPAAKAQASSGSVFLD</sequence>
<keyword evidence="3" id="KW-0847">Vitamin C</keyword>
<evidence type="ECO:0000313" key="9">
    <source>
        <dbReference type="EMBL" id="OLP91040.1"/>
    </source>
</evidence>
<dbReference type="PANTHER" id="PTHR12907">
    <property type="entry name" value="EGL NINE HOMOLOG-RELATED"/>
    <property type="match status" value="1"/>
</dbReference>
<keyword evidence="6" id="KW-0408">Iron</keyword>
<dbReference type="InterPro" id="IPR005123">
    <property type="entry name" value="Oxoglu/Fe-dep_dioxygenase_dom"/>
</dbReference>
<feature type="region of interest" description="Disordered" evidence="7">
    <location>
        <begin position="1"/>
        <end position="20"/>
    </location>
</feature>
<dbReference type="EMBL" id="LSRX01000682">
    <property type="protein sequence ID" value="OLP91040.1"/>
    <property type="molecule type" value="Genomic_DNA"/>
</dbReference>
<organism evidence="9 10">
    <name type="scientific">Symbiodinium microadriaticum</name>
    <name type="common">Dinoflagellate</name>
    <name type="synonym">Zooxanthella microadriatica</name>
    <dbReference type="NCBI Taxonomy" id="2951"/>
    <lineage>
        <taxon>Eukaryota</taxon>
        <taxon>Sar</taxon>
        <taxon>Alveolata</taxon>
        <taxon>Dinophyceae</taxon>
        <taxon>Suessiales</taxon>
        <taxon>Symbiodiniaceae</taxon>
        <taxon>Symbiodinium</taxon>
    </lineage>
</organism>
<dbReference type="OrthoDB" id="76265at2759"/>